<keyword evidence="10" id="KW-0865">Zymogen</keyword>
<name>A0AAD7XHA9_9STRA</name>
<dbReference type="InterPro" id="IPR001985">
    <property type="entry name" value="S-AdoMet_decarboxylase_euk"/>
</dbReference>
<dbReference type="EC" id="4.1.1.50" evidence="4"/>
<reference evidence="15" key="1">
    <citation type="submission" date="2023-01" db="EMBL/GenBank/DDBJ databases">
        <title>Metagenome sequencing of chrysophaentin producing Chrysophaeum taylorii.</title>
        <authorList>
            <person name="Davison J."/>
            <person name="Bewley C."/>
        </authorList>
    </citation>
    <scope>NUCLEOTIDE SEQUENCE</scope>
    <source>
        <strain evidence="15">NIES-1699</strain>
    </source>
</reference>
<keyword evidence="5" id="KW-0949">S-adenosyl-L-methionine</keyword>
<keyword evidence="6" id="KW-0210">Decarboxylase</keyword>
<evidence type="ECO:0000256" key="11">
    <source>
        <dbReference type="ARBA" id="ARBA00023239"/>
    </source>
</evidence>
<keyword evidence="12" id="KW-0704">Schiff base</keyword>
<evidence type="ECO:0000256" key="12">
    <source>
        <dbReference type="ARBA" id="ARBA00023270"/>
    </source>
</evidence>
<comment type="cofactor">
    <cofactor evidence="1">
        <name>pyruvate</name>
        <dbReference type="ChEBI" id="CHEBI:15361"/>
    </cofactor>
</comment>
<sequence>MLLVFVTAFVQQSVVVVPRGLRQKRLATEWFEGPEKTLEVCFTPGVGDPQGCRALKADALGSILAEARCEILSMRSNAHLDAYVLSESSLFVYPHKVVIKTCGRTTLLRCLRRLLELATFTHLGLRLEWVGYSRKNYAFPDAQPSPHTSFHEELAYLKAHSHIHSAAFDGRGYLLGPITGDHWFVYVSDQCERPGVERTINVMMFDLDDAVRRLFYLGDGESSGPATGDDMTARSGLGTVLGHPEHIDAHAFSPCGYSMNALDDLFYTTVHVTPQAECSYASFETNTPLDNYDALVNRVLEVFRPGRAVVTLFADAHPSADCTTFDAPQIDVNGLGTYQRADFSSLHVEADCVCMMANYALSPDIQELLRPAADRLSNNNTDEHPSLLTKKYSRRRRTPHHNNLPVSAACSSPH</sequence>
<dbReference type="PROSITE" id="PS01336">
    <property type="entry name" value="ADOMETDC"/>
    <property type="match status" value="1"/>
</dbReference>
<evidence type="ECO:0000256" key="10">
    <source>
        <dbReference type="ARBA" id="ARBA00023145"/>
    </source>
</evidence>
<dbReference type="EMBL" id="JAQMWT010000432">
    <property type="protein sequence ID" value="KAJ8601422.1"/>
    <property type="molecule type" value="Genomic_DNA"/>
</dbReference>
<dbReference type="GO" id="GO:0008295">
    <property type="term" value="P:spermidine biosynthetic process"/>
    <property type="evidence" value="ECO:0007669"/>
    <property type="project" value="UniProtKB-KW"/>
</dbReference>
<evidence type="ECO:0000256" key="13">
    <source>
        <dbReference type="ARBA" id="ARBA00023317"/>
    </source>
</evidence>
<evidence type="ECO:0000256" key="1">
    <source>
        <dbReference type="ARBA" id="ARBA00001928"/>
    </source>
</evidence>
<keyword evidence="8" id="KW-0745">Spermidine biosynthesis</keyword>
<dbReference type="InterPro" id="IPR048283">
    <property type="entry name" value="AdoMetDC-like"/>
</dbReference>
<keyword evidence="13" id="KW-0670">Pyruvate</keyword>
<feature type="compositionally biased region" description="Basic residues" evidence="14">
    <location>
        <begin position="391"/>
        <end position="400"/>
    </location>
</feature>
<evidence type="ECO:0000256" key="8">
    <source>
        <dbReference type="ARBA" id="ARBA00023066"/>
    </source>
</evidence>
<dbReference type="SUPFAM" id="SSF56276">
    <property type="entry name" value="S-adenosylmethionine decarboxylase"/>
    <property type="match status" value="1"/>
</dbReference>
<dbReference type="GO" id="GO:0006597">
    <property type="term" value="P:spermine biosynthetic process"/>
    <property type="evidence" value="ECO:0007669"/>
    <property type="project" value="InterPro"/>
</dbReference>
<keyword evidence="16" id="KW-1185">Reference proteome</keyword>
<accession>A0AAD7XHA9</accession>
<organism evidence="15 16">
    <name type="scientific">Chrysophaeum taylorii</name>
    <dbReference type="NCBI Taxonomy" id="2483200"/>
    <lineage>
        <taxon>Eukaryota</taxon>
        <taxon>Sar</taxon>
        <taxon>Stramenopiles</taxon>
        <taxon>Ochrophyta</taxon>
        <taxon>Pelagophyceae</taxon>
        <taxon>Pelagomonadales</taxon>
        <taxon>Pelagomonadaceae</taxon>
        <taxon>Chrysophaeum</taxon>
    </lineage>
</organism>
<comment type="pathway">
    <text evidence="2">Amine and polyamine biosynthesis; S-adenosylmethioninamine biosynthesis; S-adenosylmethioninamine from S-adenosyl-L-methionine: step 1/1.</text>
</comment>
<dbReference type="Gene3D" id="3.60.90.10">
    <property type="entry name" value="S-adenosylmethionine decarboxylase"/>
    <property type="match status" value="1"/>
</dbReference>
<evidence type="ECO:0000256" key="2">
    <source>
        <dbReference type="ARBA" id="ARBA00004911"/>
    </source>
</evidence>
<feature type="region of interest" description="Disordered" evidence="14">
    <location>
        <begin position="376"/>
        <end position="414"/>
    </location>
</feature>
<dbReference type="PANTHER" id="PTHR11570">
    <property type="entry name" value="S-ADENOSYLMETHIONINE DECARBOXYLASE"/>
    <property type="match status" value="1"/>
</dbReference>
<proteinExistence type="inferred from homology"/>
<dbReference type="AlphaFoldDB" id="A0AAD7XHA9"/>
<keyword evidence="7" id="KW-0068">Autocatalytic cleavage</keyword>
<dbReference type="GO" id="GO:0005829">
    <property type="term" value="C:cytosol"/>
    <property type="evidence" value="ECO:0007669"/>
    <property type="project" value="TreeGrafter"/>
</dbReference>
<evidence type="ECO:0000256" key="7">
    <source>
        <dbReference type="ARBA" id="ARBA00022813"/>
    </source>
</evidence>
<evidence type="ECO:0000256" key="4">
    <source>
        <dbReference type="ARBA" id="ARBA00012357"/>
    </source>
</evidence>
<evidence type="ECO:0000256" key="6">
    <source>
        <dbReference type="ARBA" id="ARBA00022793"/>
    </source>
</evidence>
<comment type="similarity">
    <text evidence="3">Belongs to the eukaryotic AdoMetDC family.</text>
</comment>
<evidence type="ECO:0000313" key="16">
    <source>
        <dbReference type="Proteomes" id="UP001230188"/>
    </source>
</evidence>
<evidence type="ECO:0000256" key="14">
    <source>
        <dbReference type="SAM" id="MobiDB-lite"/>
    </source>
</evidence>
<dbReference type="InterPro" id="IPR018166">
    <property type="entry name" value="S-AdoMet_deCO2ase_CS"/>
</dbReference>
<dbReference type="Proteomes" id="UP001230188">
    <property type="component" value="Unassembled WGS sequence"/>
</dbReference>
<evidence type="ECO:0000313" key="15">
    <source>
        <dbReference type="EMBL" id="KAJ8601422.1"/>
    </source>
</evidence>
<evidence type="ECO:0000256" key="9">
    <source>
        <dbReference type="ARBA" id="ARBA00023115"/>
    </source>
</evidence>
<protein>
    <recommendedName>
        <fullName evidence="4">adenosylmethionine decarboxylase</fullName>
        <ecNumber evidence="4">4.1.1.50</ecNumber>
    </recommendedName>
</protein>
<gene>
    <name evidence="15" type="ORF">CTAYLR_005938</name>
</gene>
<keyword evidence="11" id="KW-0456">Lyase</keyword>
<evidence type="ECO:0000256" key="5">
    <source>
        <dbReference type="ARBA" id="ARBA00022691"/>
    </source>
</evidence>
<dbReference type="Pfam" id="PF01536">
    <property type="entry name" value="SAM_decarbox"/>
    <property type="match status" value="1"/>
</dbReference>
<comment type="caution">
    <text evidence="15">The sequence shown here is derived from an EMBL/GenBank/DDBJ whole genome shotgun (WGS) entry which is preliminary data.</text>
</comment>
<keyword evidence="9" id="KW-0620">Polyamine biosynthesis</keyword>
<dbReference type="PANTHER" id="PTHR11570:SF0">
    <property type="entry name" value="S-ADENOSYLMETHIONINE DECARBOXYLASE PROENZYME"/>
    <property type="match status" value="1"/>
</dbReference>
<dbReference type="GO" id="GO:0004014">
    <property type="term" value="F:adenosylmethionine decarboxylase activity"/>
    <property type="evidence" value="ECO:0007669"/>
    <property type="project" value="UniProtKB-EC"/>
</dbReference>
<dbReference type="NCBIfam" id="TIGR00535">
    <property type="entry name" value="SAM_DCase"/>
    <property type="match status" value="1"/>
</dbReference>
<dbReference type="Gene3D" id="3.30.360.50">
    <property type="entry name" value="S-adenosylmethionine decarboxylase"/>
    <property type="match status" value="1"/>
</dbReference>
<evidence type="ECO:0000256" key="3">
    <source>
        <dbReference type="ARBA" id="ARBA00008466"/>
    </source>
</evidence>
<dbReference type="InterPro" id="IPR016067">
    <property type="entry name" value="S-AdoMet_deCO2ase_core"/>
</dbReference>